<dbReference type="EMBL" id="CP000619">
    <property type="protein sequence ID" value="ABO60194.1"/>
    <property type="molecule type" value="Genomic_DNA"/>
</dbReference>
<feature type="domain" description="N-acetyltransferase" evidence="2">
    <location>
        <begin position="62"/>
        <end position="205"/>
    </location>
</feature>
<dbReference type="HOGENOM" id="CLU_1313495_0_0_4"/>
<dbReference type="Proteomes" id="UP000002287">
    <property type="component" value="Plasmid pBVIE03"/>
</dbReference>
<dbReference type="InterPro" id="IPR016181">
    <property type="entry name" value="Acyl_CoA_acyltransferase"/>
</dbReference>
<dbReference type="KEGG" id="bvi:Bcep1808_7317"/>
<dbReference type="AlphaFoldDB" id="A4JV91"/>
<dbReference type="SUPFAM" id="SSF55729">
    <property type="entry name" value="Acyl-CoA N-acyltransferases (Nat)"/>
    <property type="match status" value="1"/>
</dbReference>
<organism evidence="3 4">
    <name type="scientific">Burkholderia vietnamiensis (strain G4 / LMG 22486)</name>
    <name type="common">Burkholderia cepacia (strain R1808)</name>
    <dbReference type="NCBI Taxonomy" id="269482"/>
    <lineage>
        <taxon>Bacteria</taxon>
        <taxon>Pseudomonadati</taxon>
        <taxon>Pseudomonadota</taxon>
        <taxon>Betaproteobacteria</taxon>
        <taxon>Burkholderiales</taxon>
        <taxon>Burkholderiaceae</taxon>
        <taxon>Burkholderia</taxon>
        <taxon>Burkholderia cepacia complex</taxon>
    </lineage>
</organism>
<dbReference type="Gene3D" id="3.40.630.30">
    <property type="match status" value="1"/>
</dbReference>
<evidence type="ECO:0000259" key="2">
    <source>
        <dbReference type="PROSITE" id="PS51186"/>
    </source>
</evidence>
<evidence type="ECO:0000313" key="3">
    <source>
        <dbReference type="EMBL" id="ABO60194.1"/>
    </source>
</evidence>
<geneLocation type="plasmid" evidence="3 4">
    <name>pBVIE03</name>
</geneLocation>
<gene>
    <name evidence="3" type="ordered locus">Bcep1808_7317</name>
</gene>
<evidence type="ECO:0000256" key="1">
    <source>
        <dbReference type="SAM" id="MobiDB-lite"/>
    </source>
</evidence>
<dbReference type="PROSITE" id="PS51186">
    <property type="entry name" value="GNAT"/>
    <property type="match status" value="1"/>
</dbReference>
<accession>A4JV91</accession>
<name>A4JV91_BURVG</name>
<proteinExistence type="predicted"/>
<sequence length="209" mass="22867">MLPIPTCPTGATPYLQIATEEVITALAQLGEDPTVTNAESIRARLDVPTILVASDRAAAIRDSIRTVSRDRAPTPPPAQEGNPDLGSTLTFEDNRTGETPWRLDTHSDTIARLTAADGTTLATVWCNRSDTCLQIEYSEVRPDARRQGVYRRLLERISTHYNVYSDEAHNNAAKSAYHALGALETRSGRMLLRKQPAASLEISTPNAEL</sequence>
<evidence type="ECO:0000313" key="4">
    <source>
        <dbReference type="Proteomes" id="UP000002287"/>
    </source>
</evidence>
<protein>
    <recommendedName>
        <fullName evidence="2">N-acetyltransferase domain-containing protein</fullName>
    </recommendedName>
</protein>
<dbReference type="InterPro" id="IPR000182">
    <property type="entry name" value="GNAT_dom"/>
</dbReference>
<reference evidence="3 4" key="1">
    <citation type="submission" date="2007-03" db="EMBL/GenBank/DDBJ databases">
        <title>Complete sequence of plasmid pBVIE03 of Burkholderia vietnamiensis G4.</title>
        <authorList>
            <consortium name="US DOE Joint Genome Institute"/>
            <person name="Copeland A."/>
            <person name="Lucas S."/>
            <person name="Lapidus A."/>
            <person name="Barry K."/>
            <person name="Detter J.C."/>
            <person name="Glavina del Rio T."/>
            <person name="Hammon N."/>
            <person name="Israni S."/>
            <person name="Dalin E."/>
            <person name="Tice H."/>
            <person name="Pitluck S."/>
            <person name="Chain P."/>
            <person name="Malfatti S."/>
            <person name="Shin M."/>
            <person name="Vergez L."/>
            <person name="Schmutz J."/>
            <person name="Larimer F."/>
            <person name="Land M."/>
            <person name="Hauser L."/>
            <person name="Kyrpides N."/>
            <person name="Tiedje J."/>
            <person name="Richardson P."/>
        </authorList>
    </citation>
    <scope>NUCLEOTIDE SEQUENCE [LARGE SCALE GENOMIC DNA]</scope>
    <source>
        <strain evidence="4">G4 / LMG 22486</strain>
        <plasmid evidence="3 4">pBVIE03</plasmid>
    </source>
</reference>
<keyword evidence="3" id="KW-0614">Plasmid</keyword>
<dbReference type="GO" id="GO:0016747">
    <property type="term" value="F:acyltransferase activity, transferring groups other than amino-acyl groups"/>
    <property type="evidence" value="ECO:0007669"/>
    <property type="project" value="InterPro"/>
</dbReference>
<feature type="region of interest" description="Disordered" evidence="1">
    <location>
        <begin position="64"/>
        <end position="92"/>
    </location>
</feature>